<keyword evidence="1" id="KW-1133">Transmembrane helix</keyword>
<evidence type="ECO:0000313" key="3">
    <source>
        <dbReference type="Proteomes" id="UP000023430"/>
    </source>
</evidence>
<keyword evidence="3" id="KW-1185">Reference proteome</keyword>
<dbReference type="STRING" id="1449351.RISW2_10360"/>
<name>X7F5H2_9RHOB</name>
<accession>X7F5H2</accession>
<reference evidence="2 3" key="1">
    <citation type="submission" date="2014-01" db="EMBL/GenBank/DDBJ databases">
        <title>Roseivivax isoporae LMG 25204 Genome Sequencing.</title>
        <authorList>
            <person name="Lai Q."/>
            <person name="Li G."/>
            <person name="Shao Z."/>
        </authorList>
    </citation>
    <scope>NUCLEOTIDE SEQUENCE [LARGE SCALE GENOMIC DNA]</scope>
    <source>
        <strain evidence="2 3">LMG 25204</strain>
    </source>
</reference>
<dbReference type="Proteomes" id="UP000023430">
    <property type="component" value="Unassembled WGS sequence"/>
</dbReference>
<protein>
    <submittedName>
        <fullName evidence="2">Uncharacterized protein</fullName>
    </submittedName>
</protein>
<dbReference type="OrthoDB" id="7851333at2"/>
<keyword evidence="1" id="KW-0812">Transmembrane</keyword>
<dbReference type="PATRIC" id="fig|1449351.3.peg.3125"/>
<keyword evidence="1" id="KW-0472">Membrane</keyword>
<proteinExistence type="predicted"/>
<evidence type="ECO:0000313" key="2">
    <source>
        <dbReference type="EMBL" id="ETX28010.1"/>
    </source>
</evidence>
<gene>
    <name evidence="2" type="ORF">RISW2_10360</name>
</gene>
<evidence type="ECO:0000256" key="1">
    <source>
        <dbReference type="SAM" id="Phobius"/>
    </source>
</evidence>
<dbReference type="eggNOG" id="ENOG5032SC7">
    <property type="taxonomic scope" value="Bacteria"/>
</dbReference>
<dbReference type="EMBL" id="JAME01000024">
    <property type="protein sequence ID" value="ETX28010.1"/>
    <property type="molecule type" value="Genomic_DNA"/>
</dbReference>
<feature type="transmembrane region" description="Helical" evidence="1">
    <location>
        <begin position="15"/>
        <end position="33"/>
    </location>
</feature>
<dbReference type="AlphaFoldDB" id="X7F5H2"/>
<comment type="caution">
    <text evidence="2">The sequence shown here is derived from an EMBL/GenBank/DDBJ whole genome shotgun (WGS) entry which is preliminary data.</text>
</comment>
<dbReference type="RefSeq" id="WP_043772897.1">
    <property type="nucleotide sequence ID" value="NZ_JAME01000024.1"/>
</dbReference>
<sequence length="175" mass="18256">MSFLRPGARQAIRRWREALAGAGAAALGAWFVLGAGGLLGVVGIGLILGGGALAVAGVQRARFRTGGGGQGIVQVSEGRIAYFGPLDGGVVDLSELESLAVDPTGRPLHWVLSRTGAQPLRVPVDAEGADALFDAFAALPGLRTERMLRAIEAPGRHVQVIWQRPDLRRTAIGLH</sequence>
<organism evidence="2 3">
    <name type="scientific">Roseivivax isoporae LMG 25204</name>
    <dbReference type="NCBI Taxonomy" id="1449351"/>
    <lineage>
        <taxon>Bacteria</taxon>
        <taxon>Pseudomonadati</taxon>
        <taxon>Pseudomonadota</taxon>
        <taxon>Alphaproteobacteria</taxon>
        <taxon>Rhodobacterales</taxon>
        <taxon>Roseobacteraceae</taxon>
        <taxon>Roseivivax</taxon>
    </lineage>
</organism>